<dbReference type="Pfam" id="PF01656">
    <property type="entry name" value="CbiA"/>
    <property type="match status" value="1"/>
</dbReference>
<evidence type="ECO:0000313" key="6">
    <source>
        <dbReference type="Proteomes" id="UP000051861"/>
    </source>
</evidence>
<feature type="domain" description="4Fe-4S ferredoxin-type" evidence="4">
    <location>
        <begin position="59"/>
        <end position="88"/>
    </location>
</feature>
<comment type="caution">
    <text evidence="5">The sequence shown here is derived from an EMBL/GenBank/DDBJ whole genome shotgun (WGS) entry which is preliminary data.</text>
</comment>
<dbReference type="InterPro" id="IPR017900">
    <property type="entry name" value="4Fe4S_Fe_S_CS"/>
</dbReference>
<dbReference type="PANTHER" id="PTHR43534:SF1">
    <property type="entry name" value="4FE-4S CLUSTER CONTAINING PARA FAMILY ATPASE PROTEIN"/>
    <property type="match status" value="1"/>
</dbReference>
<dbReference type="AlphaFoldDB" id="A0A0S7Y5T6"/>
<protein>
    <submittedName>
        <fullName evidence="5">(4Fe-4S)-binding protein</fullName>
    </submittedName>
</protein>
<evidence type="ECO:0000256" key="2">
    <source>
        <dbReference type="ARBA" id="ARBA00023004"/>
    </source>
</evidence>
<sequence>MKQLVIISGKGGTGKTIISASFATLIQRKVMVDCDVDAANLFLLLHPETQETHQFSGGMKARIRPEECTACGECIDVCRFSAVKNTEEQEVTIDPISCEGCAVCSYICPVEAIEMEKNISGEWFISQTKYGPFVHARLGIGEENSGKLVAEVRKKAKEIAEKNNLDFVIIDGPPGIGCPVIASLSGTNMALVVTEPTISGIHDMERVIQMAHHFGIQTACCLNKYDLNLRNTEQIEKWCQRNSIPLVGKIPFAPVVTESMVQGIPLTEFTKNSASQAIINMWQELQKLLIKENTQQ</sequence>
<dbReference type="SUPFAM" id="SSF54862">
    <property type="entry name" value="4Fe-4S ferredoxins"/>
    <property type="match status" value="1"/>
</dbReference>
<dbReference type="Gene3D" id="3.40.50.300">
    <property type="entry name" value="P-loop containing nucleotide triphosphate hydrolases"/>
    <property type="match status" value="1"/>
</dbReference>
<dbReference type="PATRIC" id="fig|1703775.3.peg.2654"/>
<dbReference type="GO" id="GO:0046872">
    <property type="term" value="F:metal ion binding"/>
    <property type="evidence" value="ECO:0007669"/>
    <property type="project" value="UniProtKB-KW"/>
</dbReference>
<dbReference type="PROSITE" id="PS51379">
    <property type="entry name" value="4FE4S_FER_2"/>
    <property type="match status" value="2"/>
</dbReference>
<dbReference type="PROSITE" id="PS00198">
    <property type="entry name" value="4FE4S_FER_1"/>
    <property type="match status" value="1"/>
</dbReference>
<dbReference type="Pfam" id="PF00037">
    <property type="entry name" value="Fer4"/>
    <property type="match status" value="1"/>
</dbReference>
<name>A0A0S7Y5T6_UNCSA</name>
<evidence type="ECO:0000256" key="1">
    <source>
        <dbReference type="ARBA" id="ARBA00022723"/>
    </source>
</evidence>
<reference evidence="5 6" key="1">
    <citation type="journal article" date="2015" name="Microbiome">
        <title>Genomic resolution of linkages in carbon, nitrogen, and sulfur cycling among widespread estuary sediment bacteria.</title>
        <authorList>
            <person name="Baker B.J."/>
            <person name="Lazar C.S."/>
            <person name="Teske A.P."/>
            <person name="Dick G.J."/>
        </authorList>
    </citation>
    <scope>NUCLEOTIDE SEQUENCE [LARGE SCALE GENOMIC DNA]</scope>
    <source>
        <strain evidence="5">DG_54_3</strain>
    </source>
</reference>
<dbReference type="InterPro" id="IPR017896">
    <property type="entry name" value="4Fe4S_Fe-S-bd"/>
</dbReference>
<evidence type="ECO:0000313" key="5">
    <source>
        <dbReference type="EMBL" id="KPJ69891.1"/>
    </source>
</evidence>
<gene>
    <name evidence="5" type="ORF">AMJ44_01675</name>
</gene>
<proteinExistence type="predicted"/>
<dbReference type="GO" id="GO:0051536">
    <property type="term" value="F:iron-sulfur cluster binding"/>
    <property type="evidence" value="ECO:0007669"/>
    <property type="project" value="UniProtKB-KW"/>
</dbReference>
<dbReference type="PANTHER" id="PTHR43534">
    <property type="entry name" value="MIND SUPERFAMILY P-LOOP ATPASE CONTAINING AN INSERTED FERREDOXIN DOMAIN"/>
    <property type="match status" value="1"/>
</dbReference>
<feature type="domain" description="4Fe-4S ferredoxin-type" evidence="4">
    <location>
        <begin position="89"/>
        <end position="118"/>
    </location>
</feature>
<dbReference type="Gene3D" id="3.30.70.20">
    <property type="match status" value="1"/>
</dbReference>
<keyword evidence="1" id="KW-0479">Metal-binding</keyword>
<dbReference type="InterPro" id="IPR002586">
    <property type="entry name" value="CobQ/CobB/MinD/ParA_Nub-bd_dom"/>
</dbReference>
<organism evidence="5 6">
    <name type="scientific">candidate division WOR-1 bacterium DG_54_3</name>
    <dbReference type="NCBI Taxonomy" id="1703775"/>
    <lineage>
        <taxon>Bacteria</taxon>
        <taxon>Bacillati</taxon>
        <taxon>Saganbacteria</taxon>
    </lineage>
</organism>
<dbReference type="EMBL" id="LIZX01000011">
    <property type="protein sequence ID" value="KPJ69891.1"/>
    <property type="molecule type" value="Genomic_DNA"/>
</dbReference>
<keyword evidence="3" id="KW-0411">Iron-sulfur</keyword>
<dbReference type="Proteomes" id="UP000051861">
    <property type="component" value="Unassembled WGS sequence"/>
</dbReference>
<dbReference type="CDD" id="cd03110">
    <property type="entry name" value="SIMIBI_bact_arch"/>
    <property type="match status" value="1"/>
</dbReference>
<dbReference type="InterPro" id="IPR027417">
    <property type="entry name" value="P-loop_NTPase"/>
</dbReference>
<evidence type="ECO:0000256" key="3">
    <source>
        <dbReference type="ARBA" id="ARBA00023014"/>
    </source>
</evidence>
<dbReference type="SUPFAM" id="SSF52540">
    <property type="entry name" value="P-loop containing nucleoside triphosphate hydrolases"/>
    <property type="match status" value="1"/>
</dbReference>
<evidence type="ECO:0000259" key="4">
    <source>
        <dbReference type="PROSITE" id="PS51379"/>
    </source>
</evidence>
<accession>A0A0S7Y5T6</accession>
<keyword evidence="2" id="KW-0408">Iron</keyword>